<accession>A0ABW4WYF6</accession>
<dbReference type="RefSeq" id="WP_229961552.1">
    <property type="nucleotide sequence ID" value="NZ_JAJJWI010000013.1"/>
</dbReference>
<reference evidence="2" key="1">
    <citation type="journal article" date="2019" name="Int. J. Syst. Evol. Microbiol.">
        <title>The Global Catalogue of Microorganisms (GCM) 10K type strain sequencing project: providing services to taxonomists for standard genome sequencing and annotation.</title>
        <authorList>
            <consortium name="The Broad Institute Genomics Platform"/>
            <consortium name="The Broad Institute Genome Sequencing Center for Infectious Disease"/>
            <person name="Wu L."/>
            <person name="Ma J."/>
        </authorList>
    </citation>
    <scope>NUCLEOTIDE SEQUENCE [LARGE SCALE GENOMIC DNA]</scope>
    <source>
        <strain evidence="2">JCM 16545</strain>
    </source>
</reference>
<evidence type="ECO:0000313" key="1">
    <source>
        <dbReference type="EMBL" id="MFD2066897.1"/>
    </source>
</evidence>
<organism evidence="1 2">
    <name type="scientific">Pontibacter silvestris</name>
    <dbReference type="NCBI Taxonomy" id="2305183"/>
    <lineage>
        <taxon>Bacteria</taxon>
        <taxon>Pseudomonadati</taxon>
        <taxon>Bacteroidota</taxon>
        <taxon>Cytophagia</taxon>
        <taxon>Cytophagales</taxon>
        <taxon>Hymenobacteraceae</taxon>
        <taxon>Pontibacter</taxon>
    </lineage>
</organism>
<dbReference type="Proteomes" id="UP001597369">
    <property type="component" value="Unassembled WGS sequence"/>
</dbReference>
<name>A0ABW4WYF6_9BACT</name>
<proteinExistence type="predicted"/>
<gene>
    <name evidence="1" type="ORF">ACFSKU_08370</name>
</gene>
<sequence>MTTTIIRPPLEDYPVFYKDYIKLLPEGDVLYLLERQAVDLRHMFKKISDTRAEETYAEGK</sequence>
<comment type="caution">
    <text evidence="1">The sequence shown here is derived from an EMBL/GenBank/DDBJ whole genome shotgun (WGS) entry which is preliminary data.</text>
</comment>
<dbReference type="EMBL" id="JBHUHV010000024">
    <property type="protein sequence ID" value="MFD2066897.1"/>
    <property type="molecule type" value="Genomic_DNA"/>
</dbReference>
<keyword evidence="2" id="KW-1185">Reference proteome</keyword>
<evidence type="ECO:0000313" key="2">
    <source>
        <dbReference type="Proteomes" id="UP001597369"/>
    </source>
</evidence>
<protein>
    <submittedName>
        <fullName evidence="1">Uncharacterized protein</fullName>
    </submittedName>
</protein>